<evidence type="ECO:0000313" key="4">
    <source>
        <dbReference type="Proteomes" id="UP000290401"/>
    </source>
</evidence>
<organism evidence="1 3">
    <name type="scientific">Bradyrhizobium guangzhouense</name>
    <dbReference type="NCBI Taxonomy" id="1325095"/>
    <lineage>
        <taxon>Bacteria</taxon>
        <taxon>Pseudomonadati</taxon>
        <taxon>Pseudomonadota</taxon>
        <taxon>Alphaproteobacteria</taxon>
        <taxon>Hyphomicrobiales</taxon>
        <taxon>Nitrobacteraceae</taxon>
        <taxon>Bradyrhizobium</taxon>
    </lineage>
</organism>
<accession>A0AAE5X5F7</accession>
<protein>
    <submittedName>
        <fullName evidence="2">Three-Cys-motif partner protein TcmP</fullName>
    </submittedName>
</protein>
<evidence type="ECO:0000313" key="1">
    <source>
        <dbReference type="EMBL" id="QAU49063.1"/>
    </source>
</evidence>
<evidence type="ECO:0000313" key="2">
    <source>
        <dbReference type="EMBL" id="RXH10249.1"/>
    </source>
</evidence>
<dbReference type="KEGG" id="bgz:XH91_29355"/>
<evidence type="ECO:0000313" key="3">
    <source>
        <dbReference type="Proteomes" id="UP000288972"/>
    </source>
</evidence>
<name>A0AAE5X5F7_9BRAD</name>
<dbReference type="InterPro" id="IPR031009">
    <property type="entry name" value="Tcm_partner"/>
</dbReference>
<reference evidence="2 4" key="2">
    <citation type="submission" date="2018-10" db="EMBL/GenBank/DDBJ databases">
        <title>Bradyrhizobium sp. nov., effective nodules isolated from peanut in China.</title>
        <authorList>
            <person name="Li Y."/>
        </authorList>
    </citation>
    <scope>NUCLEOTIDE SEQUENCE [LARGE SCALE GENOMIC DNA]</scope>
    <source>
        <strain evidence="2 4">CCBAU 53426</strain>
    </source>
</reference>
<dbReference type="NCBIfam" id="TIGR04474">
    <property type="entry name" value="tcm_partner"/>
    <property type="match status" value="1"/>
</dbReference>
<dbReference type="EMBL" id="CP030053">
    <property type="protein sequence ID" value="QAU49063.1"/>
    <property type="molecule type" value="Genomic_DNA"/>
</dbReference>
<sequence length="405" mass="46248">MESVPPDFSNQTIRGSRIERLVVTDPYFGREQTKAKHFILKSYLQALAFKVLNFSDVTYVDGFSGPWESKTTDFSDSSFMIAIRVLKDAQSQVLTRTGKRRRIKCFFSEKNAKAYSLLASAVAEFHKPEDGFEIKTYEGNFEDAIDIIRSFVGTSFPLIFIDPTGWKGYPFDKIRPLFARAKCEVLINFMYDFINRFAYSPDPETIESLAPILGGPDWPNRLDRDIPRGLAVEKLFRDTLRKAGNFDFVISTKIDKATAERPHFFIAYGTKSAEGLKTFREIEYDALRRHAKSRADAIEAKREERLNVTDLFANQRAELSEATVEEIVGEQKRLAAGYILELLIQHGTLKFSKLVPALLQPFMLRETNVKDICVDLAKAGQIENVWGSGNRKPRDEDVIRLRPQQ</sequence>
<dbReference type="Proteomes" id="UP000290401">
    <property type="component" value="Unassembled WGS sequence"/>
</dbReference>
<proteinExistence type="predicted"/>
<dbReference type="Proteomes" id="UP000288972">
    <property type="component" value="Chromosome"/>
</dbReference>
<keyword evidence="4" id="KW-1185">Reference proteome</keyword>
<reference evidence="1 3" key="1">
    <citation type="submission" date="2018-06" db="EMBL/GenBank/DDBJ databases">
        <title>Comparative genomics of rhizobia nodulating Arachis hypogaea in China.</title>
        <authorList>
            <person name="Li Y."/>
        </authorList>
    </citation>
    <scope>NUCLEOTIDE SEQUENCE [LARGE SCALE GENOMIC DNA]</scope>
    <source>
        <strain evidence="1 3">CCBAU 51670</strain>
    </source>
</reference>
<dbReference type="AlphaFoldDB" id="A0AAE5X5F7"/>
<dbReference type="EMBL" id="RDQZ01000021">
    <property type="protein sequence ID" value="RXH10249.1"/>
    <property type="molecule type" value="Genomic_DNA"/>
</dbReference>
<gene>
    <name evidence="2" type="primary">tcmP</name>
    <name evidence="2" type="ORF">EAS56_23580</name>
    <name evidence="1" type="ORF">XH91_29355</name>
</gene>